<dbReference type="RefSeq" id="WP_088861699.1">
    <property type="nucleotide sequence ID" value="NZ_CP022115.1"/>
</dbReference>
<gene>
    <name evidence="1" type="ORF">LHGZ1_3278</name>
</gene>
<reference evidence="2" key="1">
    <citation type="submission" date="2017-06" db="EMBL/GenBank/DDBJ databases">
        <title>Whole genome sequence of Laribacter hongkongensis LHGZ1.</title>
        <authorList>
            <person name="Chen D."/>
            <person name="Wu H."/>
            <person name="Chen J."/>
        </authorList>
    </citation>
    <scope>NUCLEOTIDE SEQUENCE [LARGE SCALE GENOMIC DNA]</scope>
    <source>
        <strain evidence="2">LHGZ1</strain>
    </source>
</reference>
<evidence type="ECO:0000313" key="1">
    <source>
        <dbReference type="EMBL" id="ASJ26109.1"/>
    </source>
</evidence>
<proteinExistence type="predicted"/>
<protein>
    <submittedName>
        <fullName evidence="1">Uncharacterized protein</fullName>
    </submittedName>
</protein>
<dbReference type="Proteomes" id="UP000197424">
    <property type="component" value="Chromosome"/>
</dbReference>
<evidence type="ECO:0000313" key="2">
    <source>
        <dbReference type="Proteomes" id="UP000197424"/>
    </source>
</evidence>
<accession>A0A248LNP1</accession>
<dbReference type="EMBL" id="CP022115">
    <property type="protein sequence ID" value="ASJ26109.1"/>
    <property type="molecule type" value="Genomic_DNA"/>
</dbReference>
<dbReference type="AlphaFoldDB" id="A0A248LNP1"/>
<sequence length="73" mass="7932">MLQRSHATGTATVFSHDRRRFALPDRVIRRIPEWVTAGRVHARRTRALPVAARLVQAGDAVVTAGVQSGVSCA</sequence>
<organism evidence="1 2">
    <name type="scientific">Laribacter hongkongensis</name>
    <dbReference type="NCBI Taxonomy" id="168471"/>
    <lineage>
        <taxon>Bacteria</taxon>
        <taxon>Pseudomonadati</taxon>
        <taxon>Pseudomonadota</taxon>
        <taxon>Betaproteobacteria</taxon>
        <taxon>Neisseriales</taxon>
        <taxon>Aquaspirillaceae</taxon>
        <taxon>Laribacter</taxon>
    </lineage>
</organism>
<name>A0A248LNP1_9NEIS</name>